<sequence length="170" mass="18838">MNIAIDQDLVCACPQDLCRARFIDRMGDHLEAEGMPRIAGRLFGLMILEPGVVSFSDLAARLCVSRASISTNARLLESKGLIVKVQVEGERQDFFRLADRPYVNMIRGVAHRMEETQASIITAEADLSPEATAERQRLEQARAFFETAVASLNDLAAKLCQLDEEGRGKQ</sequence>
<dbReference type="Gene3D" id="1.10.10.10">
    <property type="entry name" value="Winged helix-like DNA-binding domain superfamily/Winged helix DNA-binding domain"/>
    <property type="match status" value="1"/>
</dbReference>
<dbReference type="PANTHER" id="PTHR38465:SF2">
    <property type="entry name" value="HTH-TYPE TRANSCRIPTIONAL REGULATOR MMPR5"/>
    <property type="match status" value="1"/>
</dbReference>
<evidence type="ECO:0000256" key="3">
    <source>
        <dbReference type="ARBA" id="ARBA00023163"/>
    </source>
</evidence>
<name>A0A0F9X6L1_9ZZZZ</name>
<feature type="domain" description="HTH marR-type" evidence="4">
    <location>
        <begin position="34"/>
        <end position="90"/>
    </location>
</feature>
<accession>A0A0F9X6L1</accession>
<evidence type="ECO:0000313" key="5">
    <source>
        <dbReference type="EMBL" id="KKN87203.1"/>
    </source>
</evidence>
<dbReference type="GO" id="GO:0003677">
    <property type="term" value="F:DNA binding"/>
    <property type="evidence" value="ECO:0007669"/>
    <property type="project" value="UniProtKB-KW"/>
</dbReference>
<dbReference type="InterPro" id="IPR036388">
    <property type="entry name" value="WH-like_DNA-bd_sf"/>
</dbReference>
<keyword evidence="3" id="KW-0804">Transcription</keyword>
<dbReference type="PANTHER" id="PTHR38465">
    <property type="entry name" value="HTH-TYPE TRANSCRIPTIONAL REGULATOR MJ1563-RELATED"/>
    <property type="match status" value="1"/>
</dbReference>
<dbReference type="EMBL" id="LAZR01000140">
    <property type="protein sequence ID" value="KKN87203.1"/>
    <property type="molecule type" value="Genomic_DNA"/>
</dbReference>
<dbReference type="Pfam" id="PF12802">
    <property type="entry name" value="MarR_2"/>
    <property type="match status" value="1"/>
</dbReference>
<reference evidence="5" key="1">
    <citation type="journal article" date="2015" name="Nature">
        <title>Complex archaea that bridge the gap between prokaryotes and eukaryotes.</title>
        <authorList>
            <person name="Spang A."/>
            <person name="Saw J.H."/>
            <person name="Jorgensen S.L."/>
            <person name="Zaremba-Niedzwiedzka K."/>
            <person name="Martijn J."/>
            <person name="Lind A.E."/>
            <person name="van Eijk R."/>
            <person name="Schleper C."/>
            <person name="Guy L."/>
            <person name="Ettema T.J."/>
        </authorList>
    </citation>
    <scope>NUCLEOTIDE SEQUENCE</scope>
</reference>
<dbReference type="InterPro" id="IPR036390">
    <property type="entry name" value="WH_DNA-bd_sf"/>
</dbReference>
<comment type="caution">
    <text evidence="5">The sequence shown here is derived from an EMBL/GenBank/DDBJ whole genome shotgun (WGS) entry which is preliminary data.</text>
</comment>
<keyword evidence="1" id="KW-0805">Transcription regulation</keyword>
<dbReference type="AlphaFoldDB" id="A0A0F9X6L1"/>
<dbReference type="GO" id="GO:0003700">
    <property type="term" value="F:DNA-binding transcription factor activity"/>
    <property type="evidence" value="ECO:0007669"/>
    <property type="project" value="InterPro"/>
</dbReference>
<proteinExistence type="predicted"/>
<keyword evidence="2" id="KW-0238">DNA-binding</keyword>
<evidence type="ECO:0000256" key="2">
    <source>
        <dbReference type="ARBA" id="ARBA00023125"/>
    </source>
</evidence>
<organism evidence="5">
    <name type="scientific">marine sediment metagenome</name>
    <dbReference type="NCBI Taxonomy" id="412755"/>
    <lineage>
        <taxon>unclassified sequences</taxon>
        <taxon>metagenomes</taxon>
        <taxon>ecological metagenomes</taxon>
    </lineage>
</organism>
<dbReference type="InterPro" id="IPR052362">
    <property type="entry name" value="HTH-GbsR_regulator"/>
</dbReference>
<evidence type="ECO:0000259" key="4">
    <source>
        <dbReference type="Pfam" id="PF12802"/>
    </source>
</evidence>
<gene>
    <name evidence="5" type="ORF">LCGC14_0260490</name>
</gene>
<protein>
    <recommendedName>
        <fullName evidence="4">HTH marR-type domain-containing protein</fullName>
    </recommendedName>
</protein>
<evidence type="ECO:0000256" key="1">
    <source>
        <dbReference type="ARBA" id="ARBA00023015"/>
    </source>
</evidence>
<dbReference type="InterPro" id="IPR000835">
    <property type="entry name" value="HTH_MarR-typ"/>
</dbReference>
<dbReference type="SUPFAM" id="SSF46785">
    <property type="entry name" value="Winged helix' DNA-binding domain"/>
    <property type="match status" value="1"/>
</dbReference>